<organism evidence="2 3">
    <name type="scientific">Photorhabdus bodei</name>
    <dbReference type="NCBI Taxonomy" id="2029681"/>
    <lineage>
        <taxon>Bacteria</taxon>
        <taxon>Pseudomonadati</taxon>
        <taxon>Pseudomonadota</taxon>
        <taxon>Gammaproteobacteria</taxon>
        <taxon>Enterobacterales</taxon>
        <taxon>Morganellaceae</taxon>
        <taxon>Photorhabdus</taxon>
    </lineage>
</organism>
<reference evidence="2" key="1">
    <citation type="submission" date="2017-08" db="EMBL/GenBank/DDBJ databases">
        <authorList>
            <person name="de Groot N.N."/>
        </authorList>
    </citation>
    <scope>NUCLEOTIDE SEQUENCE</scope>
    <source>
        <strain evidence="2">LJ24-63</strain>
    </source>
</reference>
<evidence type="ECO:0000313" key="2">
    <source>
        <dbReference type="EMBL" id="RAX12988.1"/>
    </source>
</evidence>
<evidence type="ECO:0000313" key="1">
    <source>
        <dbReference type="EMBL" id="NDL02569.1"/>
    </source>
</evidence>
<dbReference type="GeneID" id="88806071"/>
<accession>A0A329XCD3</accession>
<dbReference type="Proteomes" id="UP000250919">
    <property type="component" value="Unassembled WGS sequence"/>
</dbReference>
<evidence type="ECO:0000313" key="3">
    <source>
        <dbReference type="Proteomes" id="UP000250919"/>
    </source>
</evidence>
<comment type="caution">
    <text evidence="2">The sequence shown here is derived from an EMBL/GenBank/DDBJ whole genome shotgun (WGS) entry which is preliminary data.</text>
</comment>
<protein>
    <submittedName>
        <fullName evidence="2">Uncharacterized protein</fullName>
    </submittedName>
</protein>
<gene>
    <name evidence="2" type="ORF">CKY02_09330</name>
    <name evidence="1" type="ORF">GPY48_04610</name>
</gene>
<reference evidence="1 4" key="3">
    <citation type="submission" date="2019-12" db="EMBL/GenBank/DDBJ databases">
        <title>Engineering Photorhabdus to improve their lethality against agricultural pests.</title>
        <authorList>
            <person name="Machado R.A.R."/>
        </authorList>
    </citation>
    <scope>NUCLEOTIDE SEQUENCE [LARGE SCALE GENOMIC DNA]</scope>
    <source>
        <strain evidence="1 4">M-CN4</strain>
    </source>
</reference>
<dbReference type="EMBL" id="NSCM01000010">
    <property type="protein sequence ID" value="RAX12988.1"/>
    <property type="molecule type" value="Genomic_DNA"/>
</dbReference>
<sequence>MSYHIDKTGKESLDYHYYISSAEHSRADFAAAVPEPLEDRSTVTQGFDVCMKEDLCLPRKGDSSEILTCMRHLSLNMLLVETTKQPVFAENEELRVWTLAIWIGY</sequence>
<dbReference type="Proteomes" id="UP000466619">
    <property type="component" value="Unassembled WGS sequence"/>
</dbReference>
<proteinExistence type="predicted"/>
<dbReference type="AlphaFoldDB" id="A0A329XCD3"/>
<evidence type="ECO:0000313" key="4">
    <source>
        <dbReference type="Proteomes" id="UP000466619"/>
    </source>
</evidence>
<dbReference type="EMBL" id="WSFC01000006">
    <property type="protein sequence ID" value="NDL02569.1"/>
    <property type="molecule type" value="Genomic_DNA"/>
</dbReference>
<dbReference type="RefSeq" id="WP_112895090.1">
    <property type="nucleotide sequence ID" value="NZ_CAWNYH010000010.1"/>
</dbReference>
<keyword evidence="4" id="KW-1185">Reference proteome</keyword>
<reference evidence="2 3" key="2">
    <citation type="journal article" date="2018" name="Int. J. Syst. Evol. Microbiol.">
        <title>Whole-genome-based revisit of Photorhabdus phylogeny: proposal for the elevation of most Photorhabdus subspecies to the species level and description of one novel species Photorhabdus bodei sp. nov., and one novel subspecies Photorhabdus laumondii subsp. clarkei subsp. nov.</title>
        <authorList>
            <person name="Machado R.A.R."/>
            <person name="Wuthrich D."/>
            <person name="Kuhnert P."/>
            <person name="Arce C.C.M."/>
            <person name="Thonen L."/>
            <person name="Ruiz C."/>
            <person name="Zhang X."/>
            <person name="Robert C.A.M."/>
            <person name="Karimi J."/>
            <person name="Kamali S."/>
            <person name="Ma J."/>
            <person name="Bruggmann R."/>
            <person name="Erb M."/>
        </authorList>
    </citation>
    <scope>NUCLEOTIDE SEQUENCE [LARGE SCALE GENOMIC DNA]</scope>
    <source>
        <strain evidence="2 3">LJ24-63</strain>
    </source>
</reference>
<name>A0A329XCD3_9GAMM</name>